<accession>A0A151I3Z6</accession>
<dbReference type="AlphaFoldDB" id="A0A151I3Z6"/>
<reference evidence="1 2" key="1">
    <citation type="submission" date="2015-09" db="EMBL/GenBank/DDBJ databases">
        <title>Atta colombica WGS genome.</title>
        <authorList>
            <person name="Nygaard S."/>
            <person name="Hu H."/>
            <person name="Boomsma J."/>
            <person name="Zhang G."/>
        </authorList>
    </citation>
    <scope>NUCLEOTIDE SEQUENCE [LARGE SCALE GENOMIC DNA]</scope>
    <source>
        <strain evidence="1">Treedump-2</strain>
        <tissue evidence="1">Whole body</tissue>
    </source>
</reference>
<evidence type="ECO:0000313" key="2">
    <source>
        <dbReference type="Proteomes" id="UP000078540"/>
    </source>
</evidence>
<gene>
    <name evidence="1" type="ORF">ALC53_05624</name>
</gene>
<dbReference type="EMBL" id="KQ976472">
    <property type="protein sequence ID" value="KYM84005.1"/>
    <property type="molecule type" value="Genomic_DNA"/>
</dbReference>
<dbReference type="Proteomes" id="UP000078540">
    <property type="component" value="Unassembled WGS sequence"/>
</dbReference>
<name>A0A151I3Z6_9HYME</name>
<evidence type="ECO:0000313" key="1">
    <source>
        <dbReference type="EMBL" id="KYM84005.1"/>
    </source>
</evidence>
<sequence>MGEETSYFKPYRSTVRINSHRLLERAKLGLPRGGISEEIQVVTAKTSQTYQTLKLYDNLSPKHLCENESKINDKADYIAPVFQFAVRNVIPNGPLSDASTMQNWAYSGKSEMDSLLLPTAGTANAIITMKSSHTSAMKSSVSSTGHCLAVEPRDIFIPIGYFRGKLTALLFIRHRPGFADLPQFRMRAMRGRPTQSACRHYECCRSERLT</sequence>
<organism evidence="1 2">
    <name type="scientific">Atta colombica</name>
    <dbReference type="NCBI Taxonomy" id="520822"/>
    <lineage>
        <taxon>Eukaryota</taxon>
        <taxon>Metazoa</taxon>
        <taxon>Ecdysozoa</taxon>
        <taxon>Arthropoda</taxon>
        <taxon>Hexapoda</taxon>
        <taxon>Insecta</taxon>
        <taxon>Pterygota</taxon>
        <taxon>Neoptera</taxon>
        <taxon>Endopterygota</taxon>
        <taxon>Hymenoptera</taxon>
        <taxon>Apocrita</taxon>
        <taxon>Aculeata</taxon>
        <taxon>Formicoidea</taxon>
        <taxon>Formicidae</taxon>
        <taxon>Myrmicinae</taxon>
        <taxon>Atta</taxon>
    </lineage>
</organism>
<keyword evidence="2" id="KW-1185">Reference proteome</keyword>
<protein>
    <submittedName>
        <fullName evidence="1">Uncharacterized protein</fullName>
    </submittedName>
</protein>
<proteinExistence type="predicted"/>